<dbReference type="PANTHER" id="PTHR30461:SF23">
    <property type="entry name" value="DNA RECOMBINASE-RELATED"/>
    <property type="match status" value="1"/>
</dbReference>
<keyword evidence="4" id="KW-1185">Reference proteome</keyword>
<name>R4PY75_9BACT</name>
<dbReference type="RefSeq" id="WP_015641636.1">
    <property type="nucleotide sequence ID" value="NC_021219.1"/>
</dbReference>
<dbReference type="InterPro" id="IPR011109">
    <property type="entry name" value="DNA_bind_recombinase_dom"/>
</dbReference>
<organism evidence="3 4">
    <name type="scientific">Candidatus Saccharimonas aalborgensis</name>
    <dbReference type="NCBI Taxonomy" id="1332188"/>
    <lineage>
        <taxon>Bacteria</taxon>
        <taxon>Candidatus Saccharimonadota</taxon>
        <taxon>Candidatus Saccharimonadia</taxon>
        <taxon>Candidatus Saccharimonadales</taxon>
        <taxon>Candidatus Saccharimonadaceae</taxon>
        <taxon>Candidatus Saccharimonas</taxon>
    </lineage>
</organism>
<evidence type="ECO:0000259" key="2">
    <source>
        <dbReference type="PROSITE" id="PS51737"/>
    </source>
</evidence>
<dbReference type="SUPFAM" id="SSF53041">
    <property type="entry name" value="Resolvase-like"/>
    <property type="match status" value="1"/>
</dbReference>
<dbReference type="Pfam" id="PF13408">
    <property type="entry name" value="Zn_ribbon_recom"/>
    <property type="match status" value="1"/>
</dbReference>
<dbReference type="CDD" id="cd00338">
    <property type="entry name" value="Ser_Recombinase"/>
    <property type="match status" value="1"/>
</dbReference>
<dbReference type="OrthoDB" id="9815006at2"/>
<gene>
    <name evidence="3" type="ORF">L336_0480</name>
</gene>
<dbReference type="GO" id="GO:0000150">
    <property type="term" value="F:DNA strand exchange activity"/>
    <property type="evidence" value="ECO:0007669"/>
    <property type="project" value="InterPro"/>
</dbReference>
<dbReference type="KEGG" id="saal:L336_0480"/>
<keyword evidence="1" id="KW-0175">Coiled coil</keyword>
<feature type="domain" description="Recombinase" evidence="2">
    <location>
        <begin position="167"/>
        <end position="283"/>
    </location>
</feature>
<dbReference type="InterPro" id="IPR025827">
    <property type="entry name" value="Zn_ribbon_recom_dom"/>
</dbReference>
<dbReference type="EMBL" id="CP005957">
    <property type="protein sequence ID" value="AGL62186.1"/>
    <property type="molecule type" value="Genomic_DNA"/>
</dbReference>
<evidence type="ECO:0000256" key="1">
    <source>
        <dbReference type="SAM" id="Coils"/>
    </source>
</evidence>
<accession>R4PY75</accession>
<dbReference type="InterPro" id="IPR050639">
    <property type="entry name" value="SSR_resolvase"/>
</dbReference>
<dbReference type="InterPro" id="IPR006119">
    <property type="entry name" value="Resolv_N"/>
</dbReference>
<dbReference type="GO" id="GO:0003677">
    <property type="term" value="F:DNA binding"/>
    <property type="evidence" value="ECO:0007669"/>
    <property type="project" value="InterPro"/>
</dbReference>
<feature type="coiled-coil region" evidence="1">
    <location>
        <begin position="381"/>
        <end position="436"/>
    </location>
</feature>
<dbReference type="Pfam" id="PF07508">
    <property type="entry name" value="Recombinase"/>
    <property type="match status" value="1"/>
</dbReference>
<dbReference type="Proteomes" id="UP000013893">
    <property type="component" value="Chromosome"/>
</dbReference>
<evidence type="ECO:0000313" key="3">
    <source>
        <dbReference type="EMBL" id="AGL62186.1"/>
    </source>
</evidence>
<dbReference type="Gene3D" id="3.90.1750.20">
    <property type="entry name" value="Putative Large Serine Recombinase, Chain B, Domain 2"/>
    <property type="match status" value="1"/>
</dbReference>
<dbReference type="Pfam" id="PF00239">
    <property type="entry name" value="Resolvase"/>
    <property type="match status" value="1"/>
</dbReference>
<dbReference type="SMART" id="SM00857">
    <property type="entry name" value="Resolvase"/>
    <property type="match status" value="1"/>
</dbReference>
<reference evidence="3 4" key="1">
    <citation type="journal article" date="2013" name="Nat. Biotechnol.">
        <title>Genome sequences of rare, uncultured bacteria obtained by differential coverage binning of multiple metagenomes.</title>
        <authorList>
            <person name="Albertsen M."/>
            <person name="Hugenholtz P."/>
            <person name="Skarshewski A."/>
            <person name="Nielsen K.L."/>
            <person name="Tyson G.W."/>
            <person name="Nielsen P.H."/>
        </authorList>
    </citation>
    <scope>NUCLEOTIDE SEQUENCE [LARGE SCALE GENOMIC DNA]</scope>
    <source>
        <strain evidence="3">TM71</strain>
    </source>
</reference>
<dbReference type="AlphaFoldDB" id="R4PY75"/>
<proteinExistence type="predicted"/>
<dbReference type="Gene3D" id="3.40.50.1390">
    <property type="entry name" value="Resolvase, N-terminal catalytic domain"/>
    <property type="match status" value="1"/>
</dbReference>
<sequence length="507" mass="58571">MKNEVTDYEGVKAFNIARVSDPRQTDALPAQKLRLDAYSNRLKLNSEYYAFDETAYKEDRQKFREIVDNIKKYPNFCIVVFDKIDRFTRDASSDIVQTMKGLVKEGKIELHFPSDNLIYHKNSPASDKTRLGMGMVFGEYYSSAISDNVKRRQEQKVAIGEFPGKAPVGYKNINITDANGNIISKDIVPDPVRSKYIVKAYEMRLDGKSFRTIAKQLKEDGLRANTKGQGIVSQSQIQTMLMNPFYYGVMRYNGKEYPHKYQPIIEKRLFDKVQFLNEDRNNNSHKTLTRQVFTFSGIVRCATCGCSYSSYEKKGRVYMRCSKARRDTIDCNQPPVPEAELLPQVDDLLKQLSISESIVNQVLDVLKGEHDNIQLYYRNAIKETKDKVDVIDKRLETLYEDRLDGRITTPDYDKYVTRYKAEKEELEYRLVEYTNNDKSFILTASHLLELAQNARSIFQSSQPAQKNKILKALLANCQINEKRLQLNLLKPFSVLVDSTLSQNWLPL</sequence>
<dbReference type="STRING" id="1332188.L336_0480"/>
<dbReference type="HOGENOM" id="CLU_010686_18_17_0"/>
<evidence type="ECO:0000313" key="4">
    <source>
        <dbReference type="Proteomes" id="UP000013893"/>
    </source>
</evidence>
<dbReference type="PANTHER" id="PTHR30461">
    <property type="entry name" value="DNA-INVERTASE FROM LAMBDOID PROPHAGE"/>
    <property type="match status" value="1"/>
</dbReference>
<dbReference type="PROSITE" id="PS51737">
    <property type="entry name" value="RECOMBINASE_DNA_BIND"/>
    <property type="match status" value="1"/>
</dbReference>
<dbReference type="InterPro" id="IPR038109">
    <property type="entry name" value="DNA_bind_recomb_sf"/>
</dbReference>
<dbReference type="InterPro" id="IPR036162">
    <property type="entry name" value="Resolvase-like_N_sf"/>
</dbReference>
<protein>
    <recommendedName>
        <fullName evidence="2">Recombinase domain-containing protein</fullName>
    </recommendedName>
</protein>